<dbReference type="PANTHER" id="PTHR13947:SF37">
    <property type="entry name" value="LD18367P"/>
    <property type="match status" value="1"/>
</dbReference>
<dbReference type="InterPro" id="IPR016181">
    <property type="entry name" value="Acyl_CoA_acyltransferase"/>
</dbReference>
<name>A0A023X1W5_RUBRA</name>
<dbReference type="GO" id="GO:0008080">
    <property type="term" value="F:N-acetyltransferase activity"/>
    <property type="evidence" value="ECO:0007669"/>
    <property type="project" value="InterPro"/>
</dbReference>
<dbReference type="EMBL" id="JAWXXX010000001">
    <property type="protein sequence ID" value="MDX5893605.1"/>
    <property type="molecule type" value="Genomic_DNA"/>
</dbReference>
<evidence type="ECO:0000313" key="3">
    <source>
        <dbReference type="EMBL" id="AHY46196.1"/>
    </source>
</evidence>
<dbReference type="AlphaFoldDB" id="A0A023X1W5"/>
<protein>
    <submittedName>
        <fullName evidence="3">Acetyltransferase (GNAT) family</fullName>
    </submittedName>
    <submittedName>
        <fullName evidence="4">GNAT family N-acetyltransferase</fullName>
    </submittedName>
</protein>
<dbReference type="RefSeq" id="WP_038680993.1">
    <property type="nucleotide sequence ID" value="NZ_CP007514.1"/>
</dbReference>
<dbReference type="STRING" id="42256.RradSPS_0913"/>
<evidence type="ECO:0000313" key="4">
    <source>
        <dbReference type="EMBL" id="MDX5893605.1"/>
    </source>
</evidence>
<dbReference type="HOGENOM" id="CLU_013985_11_3_11"/>
<dbReference type="OrthoDB" id="9796381at2"/>
<evidence type="ECO:0000256" key="1">
    <source>
        <dbReference type="ARBA" id="ARBA00022679"/>
    </source>
</evidence>
<proteinExistence type="predicted"/>
<evidence type="ECO:0000259" key="2">
    <source>
        <dbReference type="PROSITE" id="PS51186"/>
    </source>
</evidence>
<dbReference type="Pfam" id="PF00583">
    <property type="entry name" value="Acetyltransf_1"/>
    <property type="match status" value="1"/>
</dbReference>
<dbReference type="InterPro" id="IPR050769">
    <property type="entry name" value="NAT_camello-type"/>
</dbReference>
<feature type="domain" description="N-acetyltransferase" evidence="2">
    <location>
        <begin position="7"/>
        <end position="160"/>
    </location>
</feature>
<dbReference type="KEGG" id="rrd:RradSPS_0913"/>
<accession>A0A023X1W5</accession>
<evidence type="ECO:0000313" key="5">
    <source>
        <dbReference type="Proteomes" id="UP000025229"/>
    </source>
</evidence>
<dbReference type="SUPFAM" id="SSF55729">
    <property type="entry name" value="Acyl-CoA N-acyltransferases (Nat)"/>
    <property type="match status" value="1"/>
</dbReference>
<dbReference type="eggNOG" id="COG0456">
    <property type="taxonomic scope" value="Bacteria"/>
</dbReference>
<dbReference type="InterPro" id="IPR000182">
    <property type="entry name" value="GNAT_dom"/>
</dbReference>
<dbReference type="PANTHER" id="PTHR13947">
    <property type="entry name" value="GNAT FAMILY N-ACETYLTRANSFERASE"/>
    <property type="match status" value="1"/>
</dbReference>
<organism evidence="3 5">
    <name type="scientific">Rubrobacter radiotolerans</name>
    <name type="common">Arthrobacter radiotolerans</name>
    <dbReference type="NCBI Taxonomy" id="42256"/>
    <lineage>
        <taxon>Bacteria</taxon>
        <taxon>Bacillati</taxon>
        <taxon>Actinomycetota</taxon>
        <taxon>Rubrobacteria</taxon>
        <taxon>Rubrobacterales</taxon>
        <taxon>Rubrobacteraceae</taxon>
        <taxon>Rubrobacter</taxon>
    </lineage>
</organism>
<sequence>MPKTLTPGVRRYRAEDASEVRSLHRRAIEEVGAYAEELSDYLDSDMSNIEKNYLQNGGEFLVGTLDGRVVAMGGLRRVSETEAEIKRMRVEPAFQRLGFGKAMLARLEERAVELGVTTLKLDTTVQQVGAQRLYEGAGYRVVGAGETGPFRCFFYRKELR</sequence>
<dbReference type="Proteomes" id="UP001281130">
    <property type="component" value="Unassembled WGS sequence"/>
</dbReference>
<gene>
    <name evidence="3" type="ORF">RradSPS_0913</name>
    <name evidence="4" type="ORF">SIL72_06125</name>
</gene>
<dbReference type="Proteomes" id="UP000025229">
    <property type="component" value="Chromosome"/>
</dbReference>
<keyword evidence="5" id="KW-1185">Reference proteome</keyword>
<dbReference type="Gene3D" id="3.40.630.30">
    <property type="match status" value="1"/>
</dbReference>
<dbReference type="EMBL" id="CP007514">
    <property type="protein sequence ID" value="AHY46196.1"/>
    <property type="molecule type" value="Genomic_DNA"/>
</dbReference>
<dbReference type="CDD" id="cd04301">
    <property type="entry name" value="NAT_SF"/>
    <property type="match status" value="1"/>
</dbReference>
<reference evidence="4" key="2">
    <citation type="submission" date="2023-11" db="EMBL/GenBank/DDBJ databases">
        <title>MicrobeMod: A computational toolkit for identifying prokaryotic methylation and restriction-modification with nanopore sequencing.</title>
        <authorList>
            <person name="Crits-Christoph A."/>
            <person name="Kang S.C."/>
            <person name="Lee H."/>
            <person name="Ostrov N."/>
        </authorList>
    </citation>
    <scope>NUCLEOTIDE SEQUENCE</scope>
    <source>
        <strain evidence="4">ATCC 51242</strain>
    </source>
</reference>
<reference evidence="3 5" key="1">
    <citation type="submission" date="2014-03" db="EMBL/GenBank/DDBJ databases">
        <title>Complete genome sequence of the Radio-Resistant Rubrobacter radiotolerans RSPS-4.</title>
        <authorList>
            <person name="Egas C.C."/>
            <person name="Barroso C.C."/>
            <person name="Froufe H.J.C."/>
            <person name="Pacheco J.J."/>
            <person name="Albuquerque L.L."/>
            <person name="da Costa M.M.S."/>
        </authorList>
    </citation>
    <scope>NUCLEOTIDE SEQUENCE [LARGE SCALE GENOMIC DNA]</scope>
    <source>
        <strain evidence="3 5">RSPS-4</strain>
    </source>
</reference>
<keyword evidence="1 3" id="KW-0808">Transferase</keyword>
<dbReference type="PROSITE" id="PS51186">
    <property type="entry name" value="GNAT"/>
    <property type="match status" value="1"/>
</dbReference>